<dbReference type="EMBL" id="BMFF01000003">
    <property type="protein sequence ID" value="GGD01094.1"/>
    <property type="molecule type" value="Genomic_DNA"/>
</dbReference>
<dbReference type="InterPro" id="IPR045508">
    <property type="entry name" value="DUF6482"/>
</dbReference>
<name>A0ABQ1PPX2_9GAMM</name>
<evidence type="ECO:0000256" key="1">
    <source>
        <dbReference type="SAM" id="MobiDB-lite"/>
    </source>
</evidence>
<evidence type="ECO:0000313" key="2">
    <source>
        <dbReference type="EMBL" id="GGD01094.1"/>
    </source>
</evidence>
<keyword evidence="3" id="KW-1185">Reference proteome</keyword>
<sequence>MTLDELHKMASEGQIIELNVLSHEGSIYLVEAVLESRQEILKKEPGDKRPWTFRSFEEARRTLVEIPLETIDLIHHNVYDEIGPAGQSNAPKAPPMRLTYPLHT</sequence>
<dbReference type="Pfam" id="PF20090">
    <property type="entry name" value="DUF6482"/>
    <property type="match status" value="1"/>
</dbReference>
<dbReference type="RefSeq" id="WP_150278225.1">
    <property type="nucleotide sequence ID" value="NZ_BMFF01000003.1"/>
</dbReference>
<feature type="region of interest" description="Disordered" evidence="1">
    <location>
        <begin position="83"/>
        <end position="104"/>
    </location>
</feature>
<evidence type="ECO:0008006" key="4">
    <source>
        <dbReference type="Google" id="ProtNLM"/>
    </source>
</evidence>
<evidence type="ECO:0000313" key="3">
    <source>
        <dbReference type="Proteomes" id="UP000638188"/>
    </source>
</evidence>
<comment type="caution">
    <text evidence="2">The sequence shown here is derived from an EMBL/GenBank/DDBJ whole genome shotgun (WGS) entry which is preliminary data.</text>
</comment>
<reference evidence="3" key="1">
    <citation type="journal article" date="2019" name="Int. J. Syst. Evol. Microbiol.">
        <title>The Global Catalogue of Microorganisms (GCM) 10K type strain sequencing project: providing services to taxonomists for standard genome sequencing and annotation.</title>
        <authorList>
            <consortium name="The Broad Institute Genomics Platform"/>
            <consortium name="The Broad Institute Genome Sequencing Center for Infectious Disease"/>
            <person name="Wu L."/>
            <person name="Ma J."/>
        </authorList>
    </citation>
    <scope>NUCLEOTIDE SEQUENCE [LARGE SCALE GENOMIC DNA]</scope>
    <source>
        <strain evidence="3">CGMCC 1.12482</strain>
    </source>
</reference>
<proteinExistence type="predicted"/>
<protein>
    <recommendedName>
        <fullName evidence="4">Cation transporter</fullName>
    </recommendedName>
</protein>
<accession>A0ABQ1PPX2</accession>
<gene>
    <name evidence="2" type="ORF">GCM10007418_20450</name>
</gene>
<organism evidence="2 3">
    <name type="scientific">Halopseudomonas salina</name>
    <dbReference type="NCBI Taxonomy" id="1323744"/>
    <lineage>
        <taxon>Bacteria</taxon>
        <taxon>Pseudomonadati</taxon>
        <taxon>Pseudomonadota</taxon>
        <taxon>Gammaproteobacteria</taxon>
        <taxon>Pseudomonadales</taxon>
        <taxon>Pseudomonadaceae</taxon>
        <taxon>Halopseudomonas</taxon>
    </lineage>
</organism>
<dbReference type="Proteomes" id="UP000638188">
    <property type="component" value="Unassembled WGS sequence"/>
</dbReference>